<dbReference type="GO" id="GO:0005886">
    <property type="term" value="C:plasma membrane"/>
    <property type="evidence" value="ECO:0007669"/>
    <property type="project" value="UniProtKB-SubCell"/>
</dbReference>
<dbReference type="OrthoDB" id="9779817at2"/>
<comment type="similarity">
    <text evidence="2">Belongs to the FliR/MopE/SpaR family.</text>
</comment>
<evidence type="ECO:0000256" key="2">
    <source>
        <dbReference type="ARBA" id="ARBA00009772"/>
    </source>
</evidence>
<keyword evidence="8" id="KW-0966">Cell projection</keyword>
<comment type="subcellular location">
    <subcellularLocation>
        <location evidence="1">Cell membrane</location>
        <topology evidence="1">Multi-pass membrane protein</topology>
    </subcellularLocation>
</comment>
<dbReference type="RefSeq" id="WP_106160817.1">
    <property type="nucleotide sequence ID" value="NZ_PVTT01000002.1"/>
</dbReference>
<evidence type="ECO:0000256" key="1">
    <source>
        <dbReference type="ARBA" id="ARBA00004651"/>
    </source>
</evidence>
<dbReference type="PANTHER" id="PTHR30065:SF8">
    <property type="entry name" value="FLAGELLAR BIOSYNTHETIC PROTEIN FLIR"/>
    <property type="match status" value="1"/>
</dbReference>
<organism evidence="8 9">
    <name type="scientific">Hasllibacter halocynthiae</name>
    <dbReference type="NCBI Taxonomy" id="595589"/>
    <lineage>
        <taxon>Bacteria</taxon>
        <taxon>Pseudomonadati</taxon>
        <taxon>Pseudomonadota</taxon>
        <taxon>Alphaproteobacteria</taxon>
        <taxon>Rhodobacterales</taxon>
        <taxon>Roseobacteraceae</taxon>
        <taxon>Hasllibacter</taxon>
    </lineage>
</organism>
<dbReference type="InterPro" id="IPR002010">
    <property type="entry name" value="T3SS_IM_R"/>
</dbReference>
<evidence type="ECO:0000256" key="4">
    <source>
        <dbReference type="ARBA" id="ARBA00022692"/>
    </source>
</evidence>
<evidence type="ECO:0000313" key="9">
    <source>
        <dbReference type="Proteomes" id="UP000238801"/>
    </source>
</evidence>
<name>A0A2T0X2T3_9RHOB</name>
<proteinExistence type="inferred from homology"/>
<keyword evidence="4 7" id="KW-0812">Transmembrane</keyword>
<keyword evidence="9" id="KW-1185">Reference proteome</keyword>
<accession>A0A2T0X2T3</accession>
<feature type="transmembrane region" description="Helical" evidence="7">
    <location>
        <begin position="20"/>
        <end position="39"/>
    </location>
</feature>
<dbReference type="GO" id="GO:0006605">
    <property type="term" value="P:protein targeting"/>
    <property type="evidence" value="ECO:0007669"/>
    <property type="project" value="InterPro"/>
</dbReference>
<dbReference type="Pfam" id="PF01311">
    <property type="entry name" value="Bac_export_1"/>
    <property type="match status" value="1"/>
</dbReference>
<keyword evidence="3" id="KW-1003">Cell membrane</keyword>
<comment type="caution">
    <text evidence="8">The sequence shown here is derived from an EMBL/GenBank/DDBJ whole genome shotgun (WGS) entry which is preliminary data.</text>
</comment>
<keyword evidence="6 7" id="KW-0472">Membrane</keyword>
<dbReference type="Proteomes" id="UP000238801">
    <property type="component" value="Unassembled WGS sequence"/>
</dbReference>
<keyword evidence="5 7" id="KW-1133">Transmembrane helix</keyword>
<evidence type="ECO:0000256" key="5">
    <source>
        <dbReference type="ARBA" id="ARBA00022989"/>
    </source>
</evidence>
<dbReference type="EMBL" id="PVTT01000002">
    <property type="protein sequence ID" value="PRY93205.1"/>
    <property type="molecule type" value="Genomic_DNA"/>
</dbReference>
<dbReference type="PRINTS" id="PR00953">
    <property type="entry name" value="TYPE3IMRPROT"/>
</dbReference>
<feature type="transmembrane region" description="Helical" evidence="7">
    <location>
        <begin position="212"/>
        <end position="238"/>
    </location>
</feature>
<gene>
    <name evidence="8" type="ORF">BCF33_2072</name>
</gene>
<reference evidence="8 9" key="1">
    <citation type="submission" date="2018-03" db="EMBL/GenBank/DDBJ databases">
        <title>Genomic Encyclopedia of Archaeal and Bacterial Type Strains, Phase II (KMG-II): from individual species to whole genera.</title>
        <authorList>
            <person name="Goeker M."/>
        </authorList>
    </citation>
    <scope>NUCLEOTIDE SEQUENCE [LARGE SCALE GENOMIC DNA]</scope>
    <source>
        <strain evidence="8 9">DSM 29318</strain>
    </source>
</reference>
<feature type="transmembrane region" description="Helical" evidence="7">
    <location>
        <begin position="174"/>
        <end position="200"/>
    </location>
</feature>
<feature type="transmembrane region" description="Helical" evidence="7">
    <location>
        <begin position="51"/>
        <end position="69"/>
    </location>
</feature>
<evidence type="ECO:0000256" key="3">
    <source>
        <dbReference type="ARBA" id="ARBA00022475"/>
    </source>
</evidence>
<dbReference type="PANTHER" id="PTHR30065">
    <property type="entry name" value="FLAGELLAR BIOSYNTHETIC PROTEIN FLIR"/>
    <property type="match status" value="1"/>
</dbReference>
<feature type="transmembrane region" description="Helical" evidence="7">
    <location>
        <begin position="75"/>
        <end position="95"/>
    </location>
</feature>
<keyword evidence="8" id="KW-0969">Cilium</keyword>
<protein>
    <submittedName>
        <fullName evidence="8">Flagellar biosynthetic protein FliR</fullName>
    </submittedName>
</protein>
<evidence type="ECO:0000313" key="8">
    <source>
        <dbReference type="EMBL" id="PRY93205.1"/>
    </source>
</evidence>
<keyword evidence="8" id="KW-0282">Flagellum</keyword>
<evidence type="ECO:0000256" key="7">
    <source>
        <dbReference type="SAM" id="Phobius"/>
    </source>
</evidence>
<sequence length="255" mass="25025">MNALVELVLPIAEAARAELLGAAGVFARIGAAAFLLPLFGERVVPARIRLVLALALTAVVAPVVAPGLPERAGPLFLIGEAAAGLLIGFGLRALVMALQIAGSVAAQAVSLSQLLGSPVSEPLPAIGHVLTVAALALAALAGLPAEAAAALAASYEALPAGLGLGAGEGADWTIARAGAAFALGVRLAAGFVAVGLAYNLALGVVSRAMPQLMVALVGAPAISLAALALLAATAPLLLPVWLDALGDRLRDPLGP</sequence>
<evidence type="ECO:0000256" key="6">
    <source>
        <dbReference type="ARBA" id="ARBA00023136"/>
    </source>
</evidence>
<dbReference type="AlphaFoldDB" id="A0A2T0X2T3"/>